<organism evidence="8 9">
    <name type="scientific">Gracilimonas halophila</name>
    <dbReference type="NCBI Taxonomy" id="1834464"/>
    <lineage>
        <taxon>Bacteria</taxon>
        <taxon>Pseudomonadati</taxon>
        <taxon>Balneolota</taxon>
        <taxon>Balneolia</taxon>
        <taxon>Balneolales</taxon>
        <taxon>Balneolaceae</taxon>
        <taxon>Gracilimonas</taxon>
    </lineage>
</organism>
<evidence type="ECO:0000256" key="3">
    <source>
        <dbReference type="ARBA" id="ARBA00047645"/>
    </source>
</evidence>
<feature type="active site" evidence="4">
    <location>
        <position position="35"/>
    </location>
</feature>
<name>A0ABW5JKI3_9BACT</name>
<dbReference type="PRINTS" id="PR00112">
    <property type="entry name" value="ACYLPHPHTASE"/>
</dbReference>
<comment type="similarity">
    <text evidence="1 6">Belongs to the acylphosphatase family.</text>
</comment>
<proteinExistence type="inferred from homology"/>
<dbReference type="InterPro" id="IPR017968">
    <property type="entry name" value="Acylphosphatase_CS"/>
</dbReference>
<evidence type="ECO:0000256" key="2">
    <source>
        <dbReference type="ARBA" id="ARBA00012150"/>
    </source>
</evidence>
<dbReference type="EC" id="3.6.1.7" evidence="2 4"/>
<dbReference type="PROSITE" id="PS00150">
    <property type="entry name" value="ACYLPHOSPHATASE_1"/>
    <property type="match status" value="1"/>
</dbReference>
<evidence type="ECO:0000256" key="4">
    <source>
        <dbReference type="PROSITE-ProRule" id="PRU00520"/>
    </source>
</evidence>
<dbReference type="Pfam" id="PF00708">
    <property type="entry name" value="Acylphosphatase"/>
    <property type="match status" value="1"/>
</dbReference>
<evidence type="ECO:0000256" key="6">
    <source>
        <dbReference type="RuleBase" id="RU004168"/>
    </source>
</evidence>
<dbReference type="PANTHER" id="PTHR47268">
    <property type="entry name" value="ACYLPHOSPHATASE"/>
    <property type="match status" value="1"/>
</dbReference>
<evidence type="ECO:0000259" key="7">
    <source>
        <dbReference type="PROSITE" id="PS51160"/>
    </source>
</evidence>
<gene>
    <name evidence="8" type="ORF">ACFSVN_09405</name>
</gene>
<evidence type="ECO:0000313" key="8">
    <source>
        <dbReference type="EMBL" id="MFD2532659.1"/>
    </source>
</evidence>
<dbReference type="InterPro" id="IPR036046">
    <property type="entry name" value="Acylphosphatase-like_dom_sf"/>
</dbReference>
<dbReference type="EMBL" id="JBHULI010000024">
    <property type="protein sequence ID" value="MFD2532659.1"/>
    <property type="molecule type" value="Genomic_DNA"/>
</dbReference>
<reference evidence="9" key="1">
    <citation type="journal article" date="2019" name="Int. J. Syst. Evol. Microbiol.">
        <title>The Global Catalogue of Microorganisms (GCM) 10K type strain sequencing project: providing services to taxonomists for standard genome sequencing and annotation.</title>
        <authorList>
            <consortium name="The Broad Institute Genomics Platform"/>
            <consortium name="The Broad Institute Genome Sequencing Center for Infectious Disease"/>
            <person name="Wu L."/>
            <person name="Ma J."/>
        </authorList>
    </citation>
    <scope>NUCLEOTIDE SEQUENCE [LARGE SCALE GENOMIC DNA]</scope>
    <source>
        <strain evidence="9">KCTC 52042</strain>
    </source>
</reference>
<dbReference type="Proteomes" id="UP001597460">
    <property type="component" value="Unassembled WGS sequence"/>
</dbReference>
<sequence>MKKHIFITGRVQGVGFRHFTRKNAEALGVTGWVKNLSDGRVEAVFQGDEEQIEELVERCKKGPVASYVQSIEVSKESDDEDFEDFSVEL</sequence>
<dbReference type="RefSeq" id="WP_390301467.1">
    <property type="nucleotide sequence ID" value="NZ_JBHULI010000024.1"/>
</dbReference>
<comment type="caution">
    <text evidence="8">The sequence shown here is derived from an EMBL/GenBank/DDBJ whole genome shotgun (WGS) entry which is preliminary data.</text>
</comment>
<dbReference type="InterPro" id="IPR020456">
    <property type="entry name" value="Acylphosphatase"/>
</dbReference>
<dbReference type="PANTHER" id="PTHR47268:SF4">
    <property type="entry name" value="ACYLPHOSPHATASE"/>
    <property type="match status" value="1"/>
</dbReference>
<comment type="catalytic activity">
    <reaction evidence="3 4 5">
        <text>an acyl phosphate + H2O = a carboxylate + phosphate + H(+)</text>
        <dbReference type="Rhea" id="RHEA:14965"/>
        <dbReference type="ChEBI" id="CHEBI:15377"/>
        <dbReference type="ChEBI" id="CHEBI:15378"/>
        <dbReference type="ChEBI" id="CHEBI:29067"/>
        <dbReference type="ChEBI" id="CHEBI:43474"/>
        <dbReference type="ChEBI" id="CHEBI:59918"/>
        <dbReference type="EC" id="3.6.1.7"/>
    </reaction>
</comment>
<dbReference type="SUPFAM" id="SSF54975">
    <property type="entry name" value="Acylphosphatase/BLUF domain-like"/>
    <property type="match status" value="1"/>
</dbReference>
<protein>
    <recommendedName>
        <fullName evidence="2 4">Acylphosphatase</fullName>
        <ecNumber evidence="2 4">3.6.1.7</ecNumber>
    </recommendedName>
</protein>
<evidence type="ECO:0000313" key="9">
    <source>
        <dbReference type="Proteomes" id="UP001597460"/>
    </source>
</evidence>
<keyword evidence="4 5" id="KW-0378">Hydrolase</keyword>
<keyword evidence="9" id="KW-1185">Reference proteome</keyword>
<feature type="active site" evidence="4">
    <location>
        <position position="17"/>
    </location>
</feature>
<feature type="domain" description="Acylphosphatase-like" evidence="7">
    <location>
        <begin position="2"/>
        <end position="89"/>
    </location>
</feature>
<dbReference type="PROSITE" id="PS00151">
    <property type="entry name" value="ACYLPHOSPHATASE_2"/>
    <property type="match status" value="1"/>
</dbReference>
<accession>A0ABW5JKI3</accession>
<dbReference type="PROSITE" id="PS51160">
    <property type="entry name" value="ACYLPHOSPHATASE_3"/>
    <property type="match status" value="1"/>
</dbReference>
<evidence type="ECO:0000256" key="1">
    <source>
        <dbReference type="ARBA" id="ARBA00005614"/>
    </source>
</evidence>
<dbReference type="InterPro" id="IPR001792">
    <property type="entry name" value="Acylphosphatase-like_dom"/>
</dbReference>
<evidence type="ECO:0000256" key="5">
    <source>
        <dbReference type="RuleBase" id="RU000553"/>
    </source>
</evidence>
<dbReference type="Gene3D" id="3.30.70.100">
    <property type="match status" value="1"/>
</dbReference>